<reference evidence="1 2" key="1">
    <citation type="submission" date="2024-08" db="EMBL/GenBank/DDBJ databases">
        <title>Genome sequence of Streptomyces aureus CACIA-1.46HGO.</title>
        <authorList>
            <person name="Evangelista-Martinez Z."/>
        </authorList>
    </citation>
    <scope>NUCLEOTIDE SEQUENCE [LARGE SCALE GENOMIC DNA]</scope>
    <source>
        <strain evidence="1 2">CACIA-1.46HGO</strain>
    </source>
</reference>
<comment type="caution">
    <text evidence="1">The sequence shown here is derived from an EMBL/GenBank/DDBJ whole genome shotgun (WGS) entry which is preliminary data.</text>
</comment>
<name>A0ABV4SYR9_9ACTN</name>
<organism evidence="1 2">
    <name type="scientific">Streptomyces aureus</name>
    <dbReference type="NCBI Taxonomy" id="193461"/>
    <lineage>
        <taxon>Bacteria</taxon>
        <taxon>Bacillati</taxon>
        <taxon>Actinomycetota</taxon>
        <taxon>Actinomycetes</taxon>
        <taxon>Kitasatosporales</taxon>
        <taxon>Streptomycetaceae</taxon>
        <taxon>Streptomyces</taxon>
    </lineage>
</organism>
<protein>
    <submittedName>
        <fullName evidence="1">Uncharacterized protein</fullName>
    </submittedName>
</protein>
<sequence>MKAWQTATRSENSIVTSTRPRDAIAIASGHVSAEAGMELRMGDGRW</sequence>
<accession>A0ABV4SYR9</accession>
<evidence type="ECO:0000313" key="2">
    <source>
        <dbReference type="Proteomes" id="UP001571476"/>
    </source>
</evidence>
<dbReference type="Proteomes" id="UP001571476">
    <property type="component" value="Unassembled WGS sequence"/>
</dbReference>
<keyword evidence="2" id="KW-1185">Reference proteome</keyword>
<dbReference type="EMBL" id="JBGOSP010000058">
    <property type="protein sequence ID" value="MFA3843386.1"/>
    <property type="molecule type" value="Genomic_DNA"/>
</dbReference>
<proteinExistence type="predicted"/>
<gene>
    <name evidence="1" type="ORF">ACEG43_45985</name>
</gene>
<evidence type="ECO:0000313" key="1">
    <source>
        <dbReference type="EMBL" id="MFA3843386.1"/>
    </source>
</evidence>
<dbReference type="RefSeq" id="WP_372567208.1">
    <property type="nucleotide sequence ID" value="NZ_JBGOSP010000058.1"/>
</dbReference>